<evidence type="ECO:0000313" key="2">
    <source>
        <dbReference type="WBParaSite" id="jg13897"/>
    </source>
</evidence>
<dbReference type="AlphaFoldDB" id="A0A915CZU3"/>
<accession>A0A915CZU3</accession>
<organism evidence="1 2">
    <name type="scientific">Ditylenchus dipsaci</name>
    <dbReference type="NCBI Taxonomy" id="166011"/>
    <lineage>
        <taxon>Eukaryota</taxon>
        <taxon>Metazoa</taxon>
        <taxon>Ecdysozoa</taxon>
        <taxon>Nematoda</taxon>
        <taxon>Chromadorea</taxon>
        <taxon>Rhabditida</taxon>
        <taxon>Tylenchina</taxon>
        <taxon>Tylenchomorpha</taxon>
        <taxon>Sphaerularioidea</taxon>
        <taxon>Anguinidae</taxon>
        <taxon>Anguininae</taxon>
        <taxon>Ditylenchus</taxon>
    </lineage>
</organism>
<proteinExistence type="predicted"/>
<dbReference type="WBParaSite" id="jg13897">
    <property type="protein sequence ID" value="jg13897"/>
    <property type="gene ID" value="jg13897"/>
</dbReference>
<protein>
    <submittedName>
        <fullName evidence="2">Uncharacterized protein</fullName>
    </submittedName>
</protein>
<name>A0A915CZU3_9BILA</name>
<keyword evidence="1" id="KW-1185">Reference proteome</keyword>
<dbReference type="Proteomes" id="UP000887574">
    <property type="component" value="Unplaced"/>
</dbReference>
<reference evidence="2" key="1">
    <citation type="submission" date="2022-11" db="UniProtKB">
        <authorList>
            <consortium name="WormBaseParasite"/>
        </authorList>
    </citation>
    <scope>IDENTIFICATION</scope>
</reference>
<sequence>MLALVASVSVLTVVNVRLHKRCSKNSEAQWCAALSFTLNCRLPPKVPLPAVVAIDREKIIKLDDLVGRCCTILSARELANIVSAKEVHLDYLGEPFQELLIRFQANASVDLPAAVQLADQENQLVGRFLAEDQSAIRRIWNEKS</sequence>
<evidence type="ECO:0000313" key="1">
    <source>
        <dbReference type="Proteomes" id="UP000887574"/>
    </source>
</evidence>